<accession>A0A379ZCB6</accession>
<keyword evidence="1" id="KW-0472">Membrane</keyword>
<evidence type="ECO:0000313" key="3">
    <source>
        <dbReference type="Proteomes" id="UP000255061"/>
    </source>
</evidence>
<dbReference type="RefSeq" id="WP_115405184.1">
    <property type="nucleotide sequence ID" value="NZ_UGYV01000001.1"/>
</dbReference>
<dbReference type="EMBL" id="UGYV01000001">
    <property type="protein sequence ID" value="SUI59160.1"/>
    <property type="molecule type" value="Genomic_DNA"/>
</dbReference>
<dbReference type="AlphaFoldDB" id="A0A379ZCB6"/>
<reference evidence="2 3" key="1">
    <citation type="submission" date="2018-06" db="EMBL/GenBank/DDBJ databases">
        <authorList>
            <consortium name="Pathogen Informatics"/>
            <person name="Doyle S."/>
        </authorList>
    </citation>
    <scope>NUCLEOTIDE SEQUENCE [LARGE SCALE GENOMIC DNA]</scope>
    <source>
        <strain evidence="2 3">NCTC10736</strain>
    </source>
</reference>
<evidence type="ECO:0000313" key="2">
    <source>
        <dbReference type="EMBL" id="SUI59160.1"/>
    </source>
</evidence>
<keyword evidence="1" id="KW-1133">Transmembrane helix</keyword>
<evidence type="ECO:0000256" key="1">
    <source>
        <dbReference type="SAM" id="Phobius"/>
    </source>
</evidence>
<keyword evidence="1" id="KW-0812">Transmembrane</keyword>
<sequence length="167" mass="19320">MYSKNTQKLVEIHISEAKKHALQLFAFTSAIFPAEWSSSWNEVVTFSLLEFSFHARKVNELCEFKNEAFPSINQLMVKISENDPGNWETNYHFALNAFIHIKSFIIGQAHADHRVIFPSSSANLQTTYVKIKTDNYQERTISICGLVFCFLNHVIPLLRSKYPDLKF</sequence>
<name>A0A379ZCB6_9GAMM</name>
<protein>
    <submittedName>
        <fullName evidence="2">Uncharacterized protein</fullName>
    </submittedName>
</protein>
<organism evidence="2 3">
    <name type="scientific">Shewanella morhuae</name>
    <dbReference type="NCBI Taxonomy" id="365591"/>
    <lineage>
        <taxon>Bacteria</taxon>
        <taxon>Pseudomonadati</taxon>
        <taxon>Pseudomonadota</taxon>
        <taxon>Gammaproteobacteria</taxon>
        <taxon>Alteromonadales</taxon>
        <taxon>Shewanellaceae</taxon>
        <taxon>Shewanella</taxon>
    </lineage>
</organism>
<dbReference type="Proteomes" id="UP000255061">
    <property type="component" value="Unassembled WGS sequence"/>
</dbReference>
<proteinExistence type="predicted"/>
<feature type="transmembrane region" description="Helical" evidence="1">
    <location>
        <begin position="140"/>
        <end position="158"/>
    </location>
</feature>
<gene>
    <name evidence="2" type="ORF">NCTC10736_00096</name>
</gene>